<dbReference type="InterPro" id="IPR051014">
    <property type="entry name" value="Cation_Transport_ATPase_IB"/>
</dbReference>
<comment type="subcellular location">
    <subcellularLocation>
        <location evidence="8">Cell membrane</location>
    </subcellularLocation>
    <subcellularLocation>
        <location evidence="1">Membrane</location>
    </subcellularLocation>
</comment>
<comment type="caution">
    <text evidence="11">The sequence shown here is derived from an EMBL/GenBank/DDBJ whole genome shotgun (WGS) entry which is preliminary data.</text>
</comment>
<keyword evidence="8" id="KW-0479">Metal-binding</keyword>
<evidence type="ECO:0000259" key="10">
    <source>
        <dbReference type="Pfam" id="PF00122"/>
    </source>
</evidence>
<dbReference type="SUPFAM" id="SSF56784">
    <property type="entry name" value="HAD-like"/>
    <property type="match status" value="1"/>
</dbReference>
<keyword evidence="8" id="KW-0067">ATP-binding</keyword>
<dbReference type="NCBIfam" id="TIGR01494">
    <property type="entry name" value="ATPase_P-type"/>
    <property type="match status" value="2"/>
</dbReference>
<evidence type="ECO:0000256" key="8">
    <source>
        <dbReference type="RuleBase" id="RU362081"/>
    </source>
</evidence>
<dbReference type="GO" id="GO:0016463">
    <property type="term" value="F:P-type zinc transporter activity"/>
    <property type="evidence" value="ECO:0007669"/>
    <property type="project" value="UniProtKB-EC"/>
</dbReference>
<dbReference type="InterPro" id="IPR001757">
    <property type="entry name" value="P_typ_ATPase"/>
</dbReference>
<dbReference type="InterPro" id="IPR018303">
    <property type="entry name" value="ATPase_P-typ_P_site"/>
</dbReference>
<feature type="transmembrane region" description="Helical" evidence="8">
    <location>
        <begin position="237"/>
        <end position="256"/>
    </location>
</feature>
<keyword evidence="4 8" id="KW-1133">Transmembrane helix</keyword>
<evidence type="ECO:0000256" key="5">
    <source>
        <dbReference type="ARBA" id="ARBA00023136"/>
    </source>
</evidence>
<evidence type="ECO:0000313" key="12">
    <source>
        <dbReference type="Proteomes" id="UP000253345"/>
    </source>
</evidence>
<dbReference type="SUPFAM" id="SSF81653">
    <property type="entry name" value="Calcium ATPase, transduction domain A"/>
    <property type="match status" value="1"/>
</dbReference>
<organism evidence="11 12">
    <name type="scientific">Paracoccus lutimaris</name>
    <dbReference type="NCBI Taxonomy" id="1490030"/>
    <lineage>
        <taxon>Bacteria</taxon>
        <taxon>Pseudomonadati</taxon>
        <taxon>Pseudomonadota</taxon>
        <taxon>Alphaproteobacteria</taxon>
        <taxon>Rhodobacterales</taxon>
        <taxon>Paracoccaceae</taxon>
        <taxon>Paracoccus</taxon>
    </lineage>
</organism>
<proteinExistence type="inferred from homology"/>
<keyword evidence="8" id="KW-1003">Cell membrane</keyword>
<dbReference type="InterPro" id="IPR023299">
    <property type="entry name" value="ATPase_P-typ_cyto_dom_N"/>
</dbReference>
<dbReference type="Pfam" id="PF00122">
    <property type="entry name" value="E1-E2_ATPase"/>
    <property type="match status" value="1"/>
</dbReference>
<feature type="transmembrane region" description="Helical" evidence="8">
    <location>
        <begin position="565"/>
        <end position="584"/>
    </location>
</feature>
<dbReference type="EMBL" id="QPJL01000032">
    <property type="protein sequence ID" value="RCW78766.1"/>
    <property type="molecule type" value="Genomic_DNA"/>
</dbReference>
<dbReference type="PANTHER" id="PTHR48085">
    <property type="entry name" value="CADMIUM/ZINC-TRANSPORTING ATPASE HMA2-RELATED"/>
    <property type="match status" value="1"/>
</dbReference>
<keyword evidence="3 8" id="KW-0812">Transmembrane</keyword>
<keyword evidence="12" id="KW-1185">Reference proteome</keyword>
<dbReference type="Proteomes" id="UP000253345">
    <property type="component" value="Unassembled WGS sequence"/>
</dbReference>
<protein>
    <recommendedName>
        <fullName evidence="6">P-type Zn(2+) transporter</fullName>
        <ecNumber evidence="6">7.2.2.12</ecNumber>
    </recommendedName>
</protein>
<dbReference type="InterPro" id="IPR023214">
    <property type="entry name" value="HAD_sf"/>
</dbReference>
<dbReference type="PROSITE" id="PS00154">
    <property type="entry name" value="ATPASE_E1_E2"/>
    <property type="match status" value="1"/>
</dbReference>
<dbReference type="GO" id="GO:0005524">
    <property type="term" value="F:ATP binding"/>
    <property type="evidence" value="ECO:0007669"/>
    <property type="project" value="UniProtKB-UniRule"/>
</dbReference>
<comment type="catalytic activity">
    <reaction evidence="7">
        <text>Zn(2+)(in) + ATP + H2O = Zn(2+)(out) + ADP + phosphate + H(+)</text>
        <dbReference type="Rhea" id="RHEA:20621"/>
        <dbReference type="ChEBI" id="CHEBI:15377"/>
        <dbReference type="ChEBI" id="CHEBI:15378"/>
        <dbReference type="ChEBI" id="CHEBI:29105"/>
        <dbReference type="ChEBI" id="CHEBI:30616"/>
        <dbReference type="ChEBI" id="CHEBI:43474"/>
        <dbReference type="ChEBI" id="CHEBI:456216"/>
        <dbReference type="EC" id="7.2.2.12"/>
    </reaction>
</comment>
<dbReference type="GO" id="GO:0016887">
    <property type="term" value="F:ATP hydrolysis activity"/>
    <property type="evidence" value="ECO:0007669"/>
    <property type="project" value="InterPro"/>
</dbReference>
<dbReference type="PANTHER" id="PTHR48085:SF5">
    <property type="entry name" value="CADMIUM_ZINC-TRANSPORTING ATPASE HMA4-RELATED"/>
    <property type="match status" value="1"/>
</dbReference>
<accession>A0A368YHG9</accession>
<feature type="domain" description="P-type ATPase A" evidence="10">
    <location>
        <begin position="122"/>
        <end position="221"/>
    </location>
</feature>
<evidence type="ECO:0000256" key="1">
    <source>
        <dbReference type="ARBA" id="ARBA00004370"/>
    </source>
</evidence>
<dbReference type="EC" id="7.2.2.12" evidence="6"/>
<evidence type="ECO:0000256" key="3">
    <source>
        <dbReference type="ARBA" id="ARBA00022692"/>
    </source>
</evidence>
<evidence type="ECO:0000256" key="4">
    <source>
        <dbReference type="ARBA" id="ARBA00022989"/>
    </source>
</evidence>
<dbReference type="Gene3D" id="2.70.150.10">
    <property type="entry name" value="Calcium-transporting ATPase, cytoplasmic transduction domain A"/>
    <property type="match status" value="1"/>
</dbReference>
<dbReference type="InterPro" id="IPR059000">
    <property type="entry name" value="ATPase_P-type_domA"/>
</dbReference>
<dbReference type="AlphaFoldDB" id="A0A368YHG9"/>
<comment type="similarity">
    <text evidence="2 8">Belongs to the cation transport ATPase (P-type) (TC 3.A.3) family. Type IB subfamily.</text>
</comment>
<dbReference type="InterPro" id="IPR036412">
    <property type="entry name" value="HAD-like_sf"/>
</dbReference>
<evidence type="ECO:0000256" key="2">
    <source>
        <dbReference type="ARBA" id="ARBA00006024"/>
    </source>
</evidence>
<dbReference type="Gene3D" id="3.40.1110.10">
    <property type="entry name" value="Calcium-transporting ATPase, cytoplasmic domain N"/>
    <property type="match status" value="1"/>
</dbReference>
<dbReference type="PRINTS" id="PR00119">
    <property type="entry name" value="CATATPASE"/>
</dbReference>
<feature type="transmembrane region" description="Helical" evidence="8">
    <location>
        <begin position="43"/>
        <end position="60"/>
    </location>
</feature>
<dbReference type="GO" id="GO:0015086">
    <property type="term" value="F:cadmium ion transmembrane transporter activity"/>
    <property type="evidence" value="ECO:0007669"/>
    <property type="project" value="TreeGrafter"/>
</dbReference>
<dbReference type="Gene3D" id="3.40.50.1000">
    <property type="entry name" value="HAD superfamily/HAD-like"/>
    <property type="match status" value="1"/>
</dbReference>
<evidence type="ECO:0000256" key="9">
    <source>
        <dbReference type="SAM" id="MobiDB-lite"/>
    </source>
</evidence>
<dbReference type="InterPro" id="IPR027256">
    <property type="entry name" value="P-typ_ATPase_IB"/>
</dbReference>
<dbReference type="InterPro" id="IPR023298">
    <property type="entry name" value="ATPase_P-typ_TM_dom_sf"/>
</dbReference>
<keyword evidence="5 8" id="KW-0472">Membrane</keyword>
<feature type="region of interest" description="Disordered" evidence="9">
    <location>
        <begin position="615"/>
        <end position="651"/>
    </location>
</feature>
<dbReference type="InterPro" id="IPR008250">
    <property type="entry name" value="ATPase_P-typ_transduc_dom_A_sf"/>
</dbReference>
<evidence type="ECO:0000256" key="6">
    <source>
        <dbReference type="ARBA" id="ARBA00039097"/>
    </source>
</evidence>
<dbReference type="GO" id="GO:0005886">
    <property type="term" value="C:plasma membrane"/>
    <property type="evidence" value="ECO:0007669"/>
    <property type="project" value="UniProtKB-SubCell"/>
</dbReference>
<dbReference type="NCBIfam" id="TIGR01525">
    <property type="entry name" value="ATPase-IB_hvy"/>
    <property type="match status" value="1"/>
</dbReference>
<keyword evidence="8" id="KW-0547">Nucleotide-binding</keyword>
<feature type="transmembrane region" description="Helical" evidence="8">
    <location>
        <begin position="72"/>
        <end position="97"/>
    </location>
</feature>
<gene>
    <name evidence="11" type="ORF">DFP89_13217</name>
</gene>
<dbReference type="NCBIfam" id="TIGR01512">
    <property type="entry name" value="ATPase-IB2_Cd"/>
    <property type="match status" value="1"/>
</dbReference>
<sequence length="651" mass="66396">MGDPVQLTRTEGLKTLLLGVSLTGLGLGLALHVAGQPQAAGTVWALAVLPVLATLLLQILRSLAQGEFGLDIVAALSMSAALLFGEHLAAAVVAVMYSGGNFLESFAEGRARREMRDLLSRVPRMAARYRNGGLEDVALDRITPGDRLLIRQGDVVPVDGRIASASALLDNSALTGEALPLRLPQGAEAMSGATNAGEAFDLEATNDAGSSTYAGIVRLVEAAQRSKAPMSRLADRWSLGFLAVTLAIALAAWGLTGDPIRAVAVLVVATPCPLILAVPVALVAGLSRAAHFGVLVKGAGPLEAMARIRTLILDKTGTLTDGRPQIVGIESRADIDADEILRLAASLDQASKHPVAQAVVAAAKARGLALALPEDVAERPGEGVTGLIGGRRIAVGGSGFVADLAGGDGPQGQTGQVIVSLAIDGRMAGHIVMADALREGAAEMLETLRAQGIPRILLATGDRADVAQRVTQGLGLDAIHAELSPGEKVRLVVAEHASAPVMMVGDGVNDAPALAAADVGVAMGARGAAASAEAADVVLLVDRLDRIAPGIEIARRARSIALQSVIVGIGLSVLGMLAAGFGYLTPVQGALLQEVIDVAVILNALRALRIAPQSAQGAKRAAVREPAPPPPGNVHGADLPAPHSRGAADRS</sequence>
<dbReference type="SUPFAM" id="SSF81665">
    <property type="entry name" value="Calcium ATPase, transmembrane domain M"/>
    <property type="match status" value="1"/>
</dbReference>
<feature type="transmembrane region" description="Helical" evidence="8">
    <location>
        <begin position="12"/>
        <end position="31"/>
    </location>
</feature>
<dbReference type="GO" id="GO:0046872">
    <property type="term" value="F:metal ion binding"/>
    <property type="evidence" value="ECO:0007669"/>
    <property type="project" value="UniProtKB-KW"/>
</dbReference>
<dbReference type="Pfam" id="PF00702">
    <property type="entry name" value="Hydrolase"/>
    <property type="match status" value="1"/>
</dbReference>
<feature type="transmembrane region" description="Helical" evidence="8">
    <location>
        <begin position="262"/>
        <end position="286"/>
    </location>
</feature>
<name>A0A368YHG9_9RHOB</name>
<evidence type="ECO:0000256" key="7">
    <source>
        <dbReference type="ARBA" id="ARBA00047308"/>
    </source>
</evidence>
<reference evidence="11 12" key="1">
    <citation type="submission" date="2018-07" db="EMBL/GenBank/DDBJ databases">
        <title>Genomic Encyclopedia of Type Strains, Phase III (KMG-III): the genomes of soil and plant-associated and newly described type strains.</title>
        <authorList>
            <person name="Whitman W."/>
        </authorList>
    </citation>
    <scope>NUCLEOTIDE SEQUENCE [LARGE SCALE GENOMIC DNA]</scope>
    <source>
        <strain evidence="11 12">CECT 8525</strain>
    </source>
</reference>
<evidence type="ECO:0000313" key="11">
    <source>
        <dbReference type="EMBL" id="RCW78766.1"/>
    </source>
</evidence>